<evidence type="ECO:0000259" key="5">
    <source>
        <dbReference type="PROSITE" id="PS51898"/>
    </source>
</evidence>
<comment type="caution">
    <text evidence="7">The sequence shown here is derived from an EMBL/GenBank/DDBJ whole genome shotgun (WGS) entry which is preliminary data.</text>
</comment>
<dbReference type="Gene3D" id="1.10.150.130">
    <property type="match status" value="1"/>
</dbReference>
<dbReference type="Pfam" id="PF14659">
    <property type="entry name" value="Phage_int_SAM_3"/>
    <property type="match status" value="1"/>
</dbReference>
<dbReference type="Gene3D" id="1.10.443.10">
    <property type="entry name" value="Intergrase catalytic core"/>
    <property type="match status" value="1"/>
</dbReference>
<feature type="domain" description="Tyr recombinase" evidence="5">
    <location>
        <begin position="173"/>
        <end position="373"/>
    </location>
</feature>
<dbReference type="RefSeq" id="WP_222963243.1">
    <property type="nucleotide sequence ID" value="NZ_JAINZZ010000017.1"/>
</dbReference>
<evidence type="ECO:0000313" key="7">
    <source>
        <dbReference type="EMBL" id="MBY8879101.1"/>
    </source>
</evidence>
<organism evidence="7 8">
    <name type="scientific">Actinacidiphila acidipaludis</name>
    <dbReference type="NCBI Taxonomy" id="2873382"/>
    <lineage>
        <taxon>Bacteria</taxon>
        <taxon>Bacillati</taxon>
        <taxon>Actinomycetota</taxon>
        <taxon>Actinomycetes</taxon>
        <taxon>Kitasatosporales</taxon>
        <taxon>Streptomycetaceae</taxon>
        <taxon>Actinacidiphila</taxon>
    </lineage>
</organism>
<evidence type="ECO:0000313" key="8">
    <source>
        <dbReference type="Proteomes" id="UP000778578"/>
    </source>
</evidence>
<dbReference type="SUPFAM" id="SSF56349">
    <property type="entry name" value="DNA breaking-rejoining enzymes"/>
    <property type="match status" value="1"/>
</dbReference>
<evidence type="ECO:0000256" key="3">
    <source>
        <dbReference type="ARBA" id="ARBA00023172"/>
    </source>
</evidence>
<dbReference type="PROSITE" id="PS51900">
    <property type="entry name" value="CB"/>
    <property type="match status" value="1"/>
</dbReference>
<dbReference type="Proteomes" id="UP000778578">
    <property type="component" value="Unassembled WGS sequence"/>
</dbReference>
<protein>
    <submittedName>
        <fullName evidence="7">Site-specific integrase</fullName>
    </submittedName>
</protein>
<sequence length="386" mass="43336">MATRRPNGGGTITRRKDGRYQGAAYVTNASGHRVRKYVYGRSYDEVAEKLGALQDKERAGVPVPDRTWKLAEWLDYWLEHIVKPNKEPGTYNKYEAMSRLYLVPSLGKKPLTRLTPAQVRGMLADLRREKPGQAATWAEALRTLRNALNRAMQEEVVGRNVAALVDMPQVTKRKVSPWSATEAIQFLRTARPHRLYAAFVLVLVLGLRRSEVLGLRWQDVDLENGQFTPTMQVQRVNGGLVLKKLKTDSSQAALPLPAFCLEALAGRRYLQELERRAAGEGWRQAADADLIFSERNGGPIEPRGFSRTFDALVTRSKVRRITVRLARHTCGTLLAYLKVHPKVAQAILRHSQISMTLDIYTHVVDEDQRAAAARLADLLNGLGPGR</sequence>
<keyword evidence="3" id="KW-0233">DNA recombination</keyword>
<dbReference type="CDD" id="cd01189">
    <property type="entry name" value="INT_ICEBs1_C_like"/>
    <property type="match status" value="1"/>
</dbReference>
<accession>A0ABS7Q7H4</accession>
<name>A0ABS7Q7H4_9ACTN</name>
<gene>
    <name evidence="7" type="ORF">K7862_15860</name>
</gene>
<dbReference type="EMBL" id="JAINZZ010000017">
    <property type="protein sequence ID" value="MBY8879101.1"/>
    <property type="molecule type" value="Genomic_DNA"/>
</dbReference>
<dbReference type="InterPro" id="IPR044068">
    <property type="entry name" value="CB"/>
</dbReference>
<reference evidence="7 8" key="1">
    <citation type="submission" date="2021-08" db="EMBL/GenBank/DDBJ databases">
        <title>WGS of actinomycetes from Thailand.</title>
        <authorList>
            <person name="Thawai C."/>
        </authorList>
    </citation>
    <scope>NUCLEOTIDE SEQUENCE [LARGE SCALE GENOMIC DNA]</scope>
    <source>
        <strain evidence="7 8">PLK6-54</strain>
    </source>
</reference>
<dbReference type="PROSITE" id="PS51898">
    <property type="entry name" value="TYR_RECOMBINASE"/>
    <property type="match status" value="1"/>
</dbReference>
<dbReference type="PANTHER" id="PTHR30349">
    <property type="entry name" value="PHAGE INTEGRASE-RELATED"/>
    <property type="match status" value="1"/>
</dbReference>
<evidence type="ECO:0000256" key="1">
    <source>
        <dbReference type="ARBA" id="ARBA00022908"/>
    </source>
</evidence>
<keyword evidence="8" id="KW-1185">Reference proteome</keyword>
<feature type="domain" description="Core-binding (CB)" evidence="6">
    <location>
        <begin position="68"/>
        <end position="152"/>
    </location>
</feature>
<dbReference type="InterPro" id="IPR050090">
    <property type="entry name" value="Tyrosine_recombinase_XerCD"/>
</dbReference>
<keyword evidence="1" id="KW-0229">DNA integration</keyword>
<proteinExistence type="predicted"/>
<dbReference type="InterPro" id="IPR010998">
    <property type="entry name" value="Integrase_recombinase_N"/>
</dbReference>
<dbReference type="Pfam" id="PF00589">
    <property type="entry name" value="Phage_integrase"/>
    <property type="match status" value="1"/>
</dbReference>
<evidence type="ECO:0000259" key="6">
    <source>
        <dbReference type="PROSITE" id="PS51900"/>
    </source>
</evidence>
<dbReference type="InterPro" id="IPR004107">
    <property type="entry name" value="Integrase_SAM-like_N"/>
</dbReference>
<evidence type="ECO:0000256" key="2">
    <source>
        <dbReference type="ARBA" id="ARBA00023125"/>
    </source>
</evidence>
<keyword evidence="2 4" id="KW-0238">DNA-binding</keyword>
<dbReference type="PANTHER" id="PTHR30349:SF91">
    <property type="entry name" value="INTA PROTEIN"/>
    <property type="match status" value="1"/>
</dbReference>
<evidence type="ECO:0000256" key="4">
    <source>
        <dbReference type="PROSITE-ProRule" id="PRU01248"/>
    </source>
</evidence>
<dbReference type="InterPro" id="IPR013762">
    <property type="entry name" value="Integrase-like_cat_sf"/>
</dbReference>
<dbReference type="InterPro" id="IPR002104">
    <property type="entry name" value="Integrase_catalytic"/>
</dbReference>
<dbReference type="InterPro" id="IPR011010">
    <property type="entry name" value="DNA_brk_join_enz"/>
</dbReference>